<dbReference type="SUPFAM" id="SSF56300">
    <property type="entry name" value="Metallo-dependent phosphatases"/>
    <property type="match status" value="1"/>
</dbReference>
<proteinExistence type="predicted"/>
<dbReference type="STRING" id="683125.SAMN05660206_104155"/>
<reference evidence="4 5" key="1">
    <citation type="submission" date="2016-10" db="EMBL/GenBank/DDBJ databases">
        <authorList>
            <person name="de Groot N.N."/>
        </authorList>
    </citation>
    <scope>NUCLEOTIDE SEQUENCE [LARGE SCALE GENOMIC DNA]</scope>
    <source>
        <strain evidence="4 5">DSM 22789</strain>
    </source>
</reference>
<evidence type="ECO:0000256" key="1">
    <source>
        <dbReference type="ARBA" id="ARBA00022729"/>
    </source>
</evidence>
<dbReference type="GO" id="GO:0016787">
    <property type="term" value="F:hydrolase activity"/>
    <property type="evidence" value="ECO:0007669"/>
    <property type="project" value="UniProtKB-KW"/>
</dbReference>
<accession>A0A1I6S7Y2</accession>
<dbReference type="Gene3D" id="3.60.21.10">
    <property type="match status" value="2"/>
</dbReference>
<sequence>MFRYLLISLCFFTNLLQAQEVKQRLILIGDAGEINPQQETLLPTGADLVLPNKTTIYFLGDNIYPDGMGLENSRKAETEKILQSQFEPFRKKGATIYFIAGNHDWDKSGVDGLAKIKAQEAFLKGIGDDKIRFVPTAGTLGPFVEMLTDSIVTILYDSEFWLFPHHEAGLLPEIEKEKQRFLFSLDSIAKVHKDKKLLVLCHHPMKSYGEHSLKFSVSEHLFPLRRFWKGLYIPLPVVGSVYPLLRSTAFRTAEDLKHPTYRELIQSVTKVLQDHPQVIYISGHDHGLQFIQDERFTQVISGSGAKTSHISKAKDLHYKHGQQGFAVMDFLQNGQIRVSFYIVDQDLVTKDFETVLYKD</sequence>
<dbReference type="InterPro" id="IPR004843">
    <property type="entry name" value="Calcineurin-like_PHP"/>
</dbReference>
<dbReference type="Pfam" id="PF00149">
    <property type="entry name" value="Metallophos"/>
    <property type="match status" value="1"/>
</dbReference>
<protein>
    <submittedName>
        <fullName evidence="4">Calcineurin-like phosphoesterase</fullName>
    </submittedName>
</protein>
<organism evidence="4 5">
    <name type="scientific">Sphingobacterium wenxiniae</name>
    <dbReference type="NCBI Taxonomy" id="683125"/>
    <lineage>
        <taxon>Bacteria</taxon>
        <taxon>Pseudomonadati</taxon>
        <taxon>Bacteroidota</taxon>
        <taxon>Sphingobacteriia</taxon>
        <taxon>Sphingobacteriales</taxon>
        <taxon>Sphingobacteriaceae</taxon>
        <taxon>Sphingobacterium</taxon>
    </lineage>
</organism>
<keyword evidence="2" id="KW-0378">Hydrolase</keyword>
<evidence type="ECO:0000313" key="4">
    <source>
        <dbReference type="EMBL" id="SFS73065.1"/>
    </source>
</evidence>
<dbReference type="PANTHER" id="PTHR10161:SF14">
    <property type="entry name" value="TARTRATE-RESISTANT ACID PHOSPHATASE TYPE 5"/>
    <property type="match status" value="1"/>
</dbReference>
<name>A0A1I6S7Y2_9SPHI</name>
<dbReference type="EMBL" id="FOZZ01000004">
    <property type="protein sequence ID" value="SFS73065.1"/>
    <property type="molecule type" value="Genomic_DNA"/>
</dbReference>
<evidence type="ECO:0000259" key="3">
    <source>
        <dbReference type="Pfam" id="PF00149"/>
    </source>
</evidence>
<dbReference type="PANTHER" id="PTHR10161">
    <property type="entry name" value="TARTRATE-RESISTANT ACID PHOSPHATASE TYPE 5"/>
    <property type="match status" value="1"/>
</dbReference>
<keyword evidence="1" id="KW-0732">Signal</keyword>
<keyword evidence="5" id="KW-1185">Reference proteome</keyword>
<evidence type="ECO:0000256" key="2">
    <source>
        <dbReference type="ARBA" id="ARBA00022801"/>
    </source>
</evidence>
<dbReference type="InterPro" id="IPR051558">
    <property type="entry name" value="Metallophosphoesterase_PAP"/>
</dbReference>
<feature type="domain" description="Calcineurin-like phosphoesterase" evidence="3">
    <location>
        <begin position="25"/>
        <end position="213"/>
    </location>
</feature>
<evidence type="ECO:0000313" key="5">
    <source>
        <dbReference type="Proteomes" id="UP000198785"/>
    </source>
</evidence>
<gene>
    <name evidence="4" type="ORF">SAMN05660206_104155</name>
</gene>
<dbReference type="AlphaFoldDB" id="A0A1I6S7Y2"/>
<dbReference type="RefSeq" id="WP_093364812.1">
    <property type="nucleotide sequence ID" value="NZ_FOZZ01000004.1"/>
</dbReference>
<dbReference type="InterPro" id="IPR029052">
    <property type="entry name" value="Metallo-depent_PP-like"/>
</dbReference>
<dbReference type="Proteomes" id="UP000198785">
    <property type="component" value="Unassembled WGS sequence"/>
</dbReference>
<dbReference type="OrthoDB" id="9809781at2"/>